<sequence>MLSYTKVKIGDSNHCIYVNEQTNKGRQLVASNGMLHPKVTEIWRTTATKFFPDLVLDIGAGYGDVLFSTEYNKDAKIVGIEANKDYEPGFIQSQNEHLNRKQIELKYSLGQLESNEIKCRKLLFIMNLHGNEREGLKTLEKLTKGCESVVGILDFNSIYLEENGTRIDELLSYVKTHYEVFVLKSTNKLIKLQPLTYPILKRTLKKPYIITDLLLVSDANLVSLLGYKRSINYLDRGQYYLKE</sequence>
<protein>
    <recommendedName>
        <fullName evidence="3">Methyltransferase domain-containing protein</fullName>
    </recommendedName>
</protein>
<organism evidence="1 2">
    <name type="scientific">Fredinandcohnia salidurans</name>
    <dbReference type="NCBI Taxonomy" id="2595041"/>
    <lineage>
        <taxon>Bacteria</taxon>
        <taxon>Bacillati</taxon>
        <taxon>Bacillota</taxon>
        <taxon>Bacilli</taxon>
        <taxon>Bacillales</taxon>
        <taxon>Bacillaceae</taxon>
        <taxon>Fredinandcohnia</taxon>
    </lineage>
</organism>
<keyword evidence="2" id="KW-1185">Reference proteome</keyword>
<comment type="caution">
    <text evidence="1">The sequence shown here is derived from an EMBL/GenBank/DDBJ whole genome shotgun (WGS) entry which is preliminary data.</text>
</comment>
<dbReference type="Proteomes" id="UP001597227">
    <property type="component" value="Unassembled WGS sequence"/>
</dbReference>
<gene>
    <name evidence="1" type="ORF">ACFSFW_06155</name>
</gene>
<accession>A0ABW4MK47</accession>
<dbReference type="EMBL" id="JBHUEK010000008">
    <property type="protein sequence ID" value="MFD1778245.1"/>
    <property type="molecule type" value="Genomic_DNA"/>
</dbReference>
<name>A0ABW4MK47_9BACI</name>
<evidence type="ECO:0000313" key="1">
    <source>
        <dbReference type="EMBL" id="MFD1778245.1"/>
    </source>
</evidence>
<reference evidence="2" key="1">
    <citation type="journal article" date="2019" name="Int. J. Syst. Evol. Microbiol.">
        <title>The Global Catalogue of Microorganisms (GCM) 10K type strain sequencing project: providing services to taxonomists for standard genome sequencing and annotation.</title>
        <authorList>
            <consortium name="The Broad Institute Genomics Platform"/>
            <consortium name="The Broad Institute Genome Sequencing Center for Infectious Disease"/>
            <person name="Wu L."/>
            <person name="Ma J."/>
        </authorList>
    </citation>
    <scope>NUCLEOTIDE SEQUENCE [LARGE SCALE GENOMIC DNA]</scope>
    <source>
        <strain evidence="2">CCUG 15531</strain>
    </source>
</reference>
<dbReference type="RefSeq" id="WP_388036155.1">
    <property type="nucleotide sequence ID" value="NZ_JBHUEK010000008.1"/>
</dbReference>
<proteinExistence type="predicted"/>
<evidence type="ECO:0000313" key="2">
    <source>
        <dbReference type="Proteomes" id="UP001597227"/>
    </source>
</evidence>
<evidence type="ECO:0008006" key="3">
    <source>
        <dbReference type="Google" id="ProtNLM"/>
    </source>
</evidence>